<organism evidence="3 4">
    <name type="scientific">Vitis vinifera</name>
    <name type="common">Grape</name>
    <dbReference type="NCBI Taxonomy" id="29760"/>
    <lineage>
        <taxon>Eukaryota</taxon>
        <taxon>Viridiplantae</taxon>
        <taxon>Streptophyta</taxon>
        <taxon>Embryophyta</taxon>
        <taxon>Tracheophyta</taxon>
        <taxon>Spermatophyta</taxon>
        <taxon>Magnoliopsida</taxon>
        <taxon>eudicotyledons</taxon>
        <taxon>Gunneridae</taxon>
        <taxon>Pentapetalae</taxon>
        <taxon>rosids</taxon>
        <taxon>Vitales</taxon>
        <taxon>Vitaceae</taxon>
        <taxon>Viteae</taxon>
        <taxon>Vitis</taxon>
    </lineage>
</organism>
<protein>
    <recommendedName>
        <fullName evidence="2">DUF4283 domain-containing protein</fullName>
    </recommendedName>
</protein>
<dbReference type="InterPro" id="IPR025558">
    <property type="entry name" value="DUF4283"/>
</dbReference>
<feature type="compositionally biased region" description="Basic and acidic residues" evidence="1">
    <location>
        <begin position="563"/>
        <end position="579"/>
    </location>
</feature>
<dbReference type="AlphaFoldDB" id="A0A438F3R0"/>
<comment type="caution">
    <text evidence="3">The sequence shown here is derived from an EMBL/GenBank/DDBJ whole genome shotgun (WGS) entry which is preliminary data.</text>
</comment>
<feature type="region of interest" description="Disordered" evidence="1">
    <location>
        <begin position="728"/>
        <end position="765"/>
    </location>
</feature>
<gene>
    <name evidence="3" type="ORF">CK203_071459</name>
</gene>
<feature type="domain" description="DUF4283" evidence="2">
    <location>
        <begin position="325"/>
        <end position="409"/>
    </location>
</feature>
<feature type="region of interest" description="Disordered" evidence="1">
    <location>
        <begin position="556"/>
        <end position="580"/>
    </location>
</feature>
<evidence type="ECO:0000313" key="4">
    <source>
        <dbReference type="Proteomes" id="UP000288805"/>
    </source>
</evidence>
<proteinExistence type="predicted"/>
<evidence type="ECO:0000256" key="1">
    <source>
        <dbReference type="SAM" id="MobiDB-lite"/>
    </source>
</evidence>
<evidence type="ECO:0000313" key="3">
    <source>
        <dbReference type="EMBL" id="RVW54601.1"/>
    </source>
</evidence>
<dbReference type="EMBL" id="QGNW01001126">
    <property type="protein sequence ID" value="RVW54601.1"/>
    <property type="molecule type" value="Genomic_DNA"/>
</dbReference>
<dbReference type="PANTHER" id="PTHR34427">
    <property type="entry name" value="DUF4283 DOMAIN PROTEIN"/>
    <property type="match status" value="1"/>
</dbReference>
<reference evidence="3 4" key="1">
    <citation type="journal article" date="2018" name="PLoS Genet.">
        <title>Population sequencing reveals clonal diversity and ancestral inbreeding in the grapevine cultivar Chardonnay.</title>
        <authorList>
            <person name="Roach M.J."/>
            <person name="Johnson D.L."/>
            <person name="Bohlmann J."/>
            <person name="van Vuuren H.J."/>
            <person name="Jones S.J."/>
            <person name="Pretorius I.S."/>
            <person name="Schmidt S.A."/>
            <person name="Borneman A.R."/>
        </authorList>
    </citation>
    <scope>NUCLEOTIDE SEQUENCE [LARGE SCALE GENOMIC DNA]</scope>
    <source>
        <strain evidence="4">cv. Chardonnay</strain>
        <tissue evidence="3">Leaf</tissue>
    </source>
</reference>
<dbReference type="Pfam" id="PF14111">
    <property type="entry name" value="DUF4283"/>
    <property type="match status" value="1"/>
</dbReference>
<dbReference type="PANTHER" id="PTHR34427:SF5">
    <property type="entry name" value="DUF4283 DOMAIN-CONTAINING PROTEIN"/>
    <property type="match status" value="1"/>
</dbReference>
<evidence type="ECO:0000259" key="2">
    <source>
        <dbReference type="Pfam" id="PF14111"/>
    </source>
</evidence>
<sequence>MWKRHYLSKGGRLPLIKSTLSSLPIHQMSFHVMSKRVSLRLERIQRDFLRDGGTIGKVVVEACIRKRDSLEKNYVGKYGDEEEGWCSKESRKSFRVVDDWDHHKEGGLWNPHFSRNLNDWELERIKEFISRLHGKMMVKVMSRGGRRRFTVESKAYDLVIDEVGGKLRGCIWERCKGLSSWIRFGDASLSSLLVGVESCCRDRDDSNWSLAWEEEGRKYRLERHTNEAGRFIPCSVRDLEAKRFCLIFPEGKRLSGGWNTLAEKLREVGVAPFRGVKDPLSLEVLKKEKEPDQRTYADVVNLRLGRLGDKVWLEAGRRVKPSRLEQLGRCLVGRWDKVENHPPALDYLKNWAVHAWLLKGKLDIAVMGGGLILFEFELMSEAERVLARGKRKVLGSVLMMERWHPEVGCFSNGAFSSEVWVRVVGLPLHLWNREVFKLIGDGCGGFIAVDNKTESMAELQWARMLVKSAGRDTPSSVQIVDEMGCFSVQLWWESPPWFSQVVPVGSALGKGDAVVVEVAGSGSRDECRGGVLVKVGQPKEQRGVVEPPCGSSSKGASGCPYELAERGPGKEVTDGEDSCRISSRGGGKLATWEMFGPDCEPRPITLKGWVMGCEERSFLIKGSIAGCEGKADMGFEPVLGGIKENRASPRAEVRGMEIKASMEASGGQVKEDGGIACILGGDWRDSESLMAKARARMTEEALSAEASRGPVVIDEGVGYQAPLRALLTDGSPWETGTEGGKNRGFRSKESEDLEEEEDQGSGWDDSSLAKFSKTLGFSTVGVEGEVLKLLLRLKSRRDQGKKKGISGMTRFDREVKKLEWSINYEGESKKKGSDRRNGDRALCLK</sequence>
<name>A0A438F3R0_VITVI</name>
<accession>A0A438F3R0</accession>
<dbReference type="Proteomes" id="UP000288805">
    <property type="component" value="Unassembled WGS sequence"/>
</dbReference>